<dbReference type="AlphaFoldDB" id="A0AA49JDJ1"/>
<feature type="region of interest" description="Disordered" evidence="2">
    <location>
        <begin position="93"/>
        <end position="151"/>
    </location>
</feature>
<gene>
    <name evidence="3" type="ORF">K4G66_31345</name>
</gene>
<feature type="repeat" description="TPR" evidence="1">
    <location>
        <begin position="275"/>
        <end position="308"/>
    </location>
</feature>
<evidence type="ECO:0000256" key="2">
    <source>
        <dbReference type="SAM" id="MobiDB-lite"/>
    </source>
</evidence>
<evidence type="ECO:0000313" key="3">
    <source>
        <dbReference type="EMBL" id="WKN36863.1"/>
    </source>
</evidence>
<dbReference type="EMBL" id="CP120682">
    <property type="protein sequence ID" value="WKN36863.1"/>
    <property type="molecule type" value="Genomic_DNA"/>
</dbReference>
<reference evidence="3" key="2">
    <citation type="journal article" date="2024" name="Antonie Van Leeuwenhoek">
        <title>Roseihalotalea indica gen. nov., sp. nov., a halophilic Bacteroidetes from mesopelagic Southwest Indian Ocean with higher carbohydrate metabolic potential.</title>
        <authorList>
            <person name="Chen B."/>
            <person name="Zhang M."/>
            <person name="Lin D."/>
            <person name="Ye J."/>
            <person name="Tang K."/>
        </authorList>
    </citation>
    <scope>NUCLEOTIDE SEQUENCE</scope>
    <source>
        <strain evidence="3">TK19036</strain>
    </source>
</reference>
<accession>A0AA49JDJ1</accession>
<keyword evidence="1" id="KW-0802">TPR repeat</keyword>
<evidence type="ECO:0000256" key="1">
    <source>
        <dbReference type="PROSITE-ProRule" id="PRU00339"/>
    </source>
</evidence>
<feature type="compositionally biased region" description="Low complexity" evidence="2">
    <location>
        <begin position="93"/>
        <end position="103"/>
    </location>
</feature>
<sequence length="322" mass="35992">MEVLQQTLLSAMTNPGAISSETLEALEKAAADYPYFQLAHTLVAKVKHDQQTPDAYDSLGYAAIHAPDRRHLRKVFYEGVHIQWVPADTIEPAETAETETPISTEEDPTPPIETTQEVKTDTELTSADEDTPVFEEQPQATETAGVANADDEEEAVYRELEENLRNLRKAKEEAQDEEEDDKKKIVETNESISEVNNEPSAPNHHDQPPVLLDYLHGVTPASYDGLGANQQKQNELINKFVNSDTNSIGRLRPVLSENDADSQDLSETSGTFNGEMVTENLADIMVRQGKKEKAIEIYQKLMLKNPQKKAYFAAKIEQLNQQ</sequence>
<name>A0AA49JDJ1_9BACT</name>
<dbReference type="InterPro" id="IPR019734">
    <property type="entry name" value="TPR_rpt"/>
</dbReference>
<organism evidence="3">
    <name type="scientific">Roseihalotalea indica</name>
    <dbReference type="NCBI Taxonomy" id="2867963"/>
    <lineage>
        <taxon>Bacteria</taxon>
        <taxon>Pseudomonadati</taxon>
        <taxon>Bacteroidota</taxon>
        <taxon>Cytophagia</taxon>
        <taxon>Cytophagales</taxon>
        <taxon>Catalimonadaceae</taxon>
        <taxon>Roseihalotalea</taxon>
    </lineage>
</organism>
<protein>
    <recommendedName>
        <fullName evidence="4">Tetratricopeptide repeat protein</fullName>
    </recommendedName>
</protein>
<evidence type="ECO:0008006" key="4">
    <source>
        <dbReference type="Google" id="ProtNLM"/>
    </source>
</evidence>
<reference evidence="3" key="1">
    <citation type="journal article" date="2023" name="Comput. Struct. Biotechnol. J.">
        <title>Discovery of a novel marine Bacteroidetes with a rich repertoire of carbohydrate-active enzymes.</title>
        <authorList>
            <person name="Chen B."/>
            <person name="Liu G."/>
            <person name="Chen Q."/>
            <person name="Wang H."/>
            <person name="Liu L."/>
            <person name="Tang K."/>
        </authorList>
    </citation>
    <scope>NUCLEOTIDE SEQUENCE</scope>
    <source>
        <strain evidence="3">TK19036</strain>
    </source>
</reference>
<proteinExistence type="predicted"/>
<dbReference type="PROSITE" id="PS50005">
    <property type="entry name" value="TPR"/>
    <property type="match status" value="1"/>
</dbReference>